<dbReference type="InterPro" id="IPR004000">
    <property type="entry name" value="Actin"/>
</dbReference>
<feature type="transmembrane region" description="Helical" evidence="9">
    <location>
        <begin position="807"/>
        <end position="826"/>
    </location>
</feature>
<dbReference type="FunFam" id="1.20.1250.20:FF:000013">
    <property type="entry name" value="MFS general substrate transporter"/>
    <property type="match status" value="1"/>
</dbReference>
<dbReference type="SUPFAM" id="SSF103473">
    <property type="entry name" value="MFS general substrate transporter"/>
    <property type="match status" value="1"/>
</dbReference>
<reference evidence="11" key="1">
    <citation type="submission" date="2021-01" db="EMBL/GenBank/DDBJ databases">
        <authorList>
            <person name="Kaushik A."/>
        </authorList>
    </citation>
    <scope>NUCLEOTIDE SEQUENCE</scope>
    <source>
        <strain evidence="11">AG6-10EEA</strain>
    </source>
</reference>
<dbReference type="InterPro" id="IPR036259">
    <property type="entry name" value="MFS_trans_sf"/>
</dbReference>
<comment type="caution">
    <text evidence="11">The sequence shown here is derived from an EMBL/GenBank/DDBJ whole genome shotgun (WGS) entry which is preliminary data.</text>
</comment>
<dbReference type="AlphaFoldDB" id="A0A8H2X8P3"/>
<evidence type="ECO:0000256" key="5">
    <source>
        <dbReference type="ARBA" id="ARBA00022989"/>
    </source>
</evidence>
<dbReference type="InterPro" id="IPR043129">
    <property type="entry name" value="ATPase_NBD"/>
</dbReference>
<evidence type="ECO:0000313" key="11">
    <source>
        <dbReference type="EMBL" id="CAE6420760.1"/>
    </source>
</evidence>
<feature type="transmembrane region" description="Helical" evidence="9">
    <location>
        <begin position="573"/>
        <end position="593"/>
    </location>
</feature>
<name>A0A8H2X8P3_9AGAM</name>
<dbReference type="Proteomes" id="UP000663853">
    <property type="component" value="Unassembled WGS sequence"/>
</dbReference>
<feature type="transmembrane region" description="Helical" evidence="9">
    <location>
        <begin position="637"/>
        <end position="655"/>
    </location>
</feature>
<feature type="transmembrane region" description="Helical" evidence="9">
    <location>
        <begin position="393"/>
        <end position="418"/>
    </location>
</feature>
<accession>A0A8H2X8P3</accession>
<feature type="transmembrane region" description="Helical" evidence="9">
    <location>
        <begin position="897"/>
        <end position="917"/>
    </location>
</feature>
<dbReference type="Pfam" id="PF07690">
    <property type="entry name" value="MFS_1"/>
    <property type="match status" value="1"/>
</dbReference>
<proteinExistence type="inferred from homology"/>
<dbReference type="PROSITE" id="PS01132">
    <property type="entry name" value="ACTINS_ACT_LIKE"/>
    <property type="match status" value="1"/>
</dbReference>
<comment type="similarity">
    <text evidence="8">Belongs to the actin family.</text>
</comment>
<sequence length="999" mass="111700">MEEFPALVIDNGSGTCKAGFAGNIYPIDALSFICIEVSKVKMSLMFFSLSSSIIGRPLHQGVRVGLDPKDSYIGDEALSKSDILTLKYPIEHGVVINWDDMEKIWHHTFYNELRVAPEEHPVLLTEAPLNPKANREKMTQIMFETFNVPAFYVASAAVLSLYASGRTTGIVLNSGDGVTHTVPIYEGFALPRATLRLDVAGRDLTNYLVEILMERGYPFTTTAEREIVRDIKEKLCYVALDFEKEMQTAAQNPTLEQKFELPDGQVITIGNERFRAPEALFQPLFLGIESPGVHEIAYKSIFKCPIDTRRDLYGNVVLSGGTTTCPCAPDRIQKELSSLAPSNLKVKVIALPERKYSTWIGGSILACLPKFQDLWCSKQEYEESGHEIVHRTFLLKIVSLALSFFVFSIQAFFSILMINARNRLYLHPHPATTRSLEELKFTPTFENEGICVTLKSVATSGAFPSGQCRQSERYSRVLVYSSPQAAPRRKVIRLGRLNHPAVAHREHSPGQANKRLDAEFGGTEARRVLEKRLLRKLDLRMSILIFIYILNYIDRNNAAAARLRGFEEDLGLTGQQFPTLLSILYVGYILMQIPSNMFLNYIGKPSLYLPVCMLIWGMISVLTGVTHNFVGALLTRFFLGFVEAAFFPGALFLLSKWYKRDELGLRTAILYCGNLSSNAFGGLLAAGILDGMQGKLGHAAWRWLFFVEGALTMGVAILAMFILPDFPSTTRWLSPEERRLAEVRMAEDVGGEVDKDSSEEGHLYGFFLAMKDWKIWWLAVALTGITIGLSFNAYFPTLTATLGYSRNISLLLCAPPWAFATLVGFVNARHADKTGERFLHISVPLFIGIIGFVIAIATMNTAARYISLFLMAQAYAGLIVLLSWVSNSIPRPPAKRAVALAFINAFSQLGNVAGSYVWPKDWGPTYRKSYVICVACFGLAILMAFFLRQHLIHLNKWLDKGEIVEGICERAEAIQEAAELEGVPVEELRARRQGFRFLY</sequence>
<feature type="transmembrane region" description="Helical" evidence="9">
    <location>
        <begin position="838"/>
        <end position="859"/>
    </location>
</feature>
<dbReference type="GO" id="GO:0022857">
    <property type="term" value="F:transmembrane transporter activity"/>
    <property type="evidence" value="ECO:0007669"/>
    <property type="project" value="InterPro"/>
</dbReference>
<evidence type="ECO:0000256" key="8">
    <source>
        <dbReference type="RuleBase" id="RU000487"/>
    </source>
</evidence>
<feature type="domain" description="Major facilitator superfamily (MFS) profile" evidence="10">
    <location>
        <begin position="540"/>
        <end position="952"/>
    </location>
</feature>
<evidence type="ECO:0000313" key="12">
    <source>
        <dbReference type="Proteomes" id="UP000663853"/>
    </source>
</evidence>
<evidence type="ECO:0000256" key="7">
    <source>
        <dbReference type="ARBA" id="ARBA00049360"/>
    </source>
</evidence>
<keyword evidence="6 9" id="KW-0472">Membrane</keyword>
<gene>
    <name evidence="11" type="ORF">RDB_LOCUS11845</name>
</gene>
<keyword evidence="5 9" id="KW-1133">Transmembrane helix</keyword>
<evidence type="ECO:0000256" key="1">
    <source>
        <dbReference type="ARBA" id="ARBA00003520"/>
    </source>
</evidence>
<feature type="transmembrane region" description="Helical" evidence="9">
    <location>
        <begin position="701"/>
        <end position="723"/>
    </location>
</feature>
<dbReference type="FunFam" id="1.20.1250.20:FF:000057">
    <property type="entry name" value="MFS general substrate transporter"/>
    <property type="match status" value="1"/>
</dbReference>
<dbReference type="Gene3D" id="3.90.640.10">
    <property type="entry name" value="Actin, Chain A, domain 4"/>
    <property type="match status" value="1"/>
</dbReference>
<keyword evidence="4 9" id="KW-0812">Transmembrane</keyword>
<dbReference type="InterPro" id="IPR011701">
    <property type="entry name" value="MFS"/>
</dbReference>
<dbReference type="Gene3D" id="3.30.420.40">
    <property type="match status" value="2"/>
</dbReference>
<dbReference type="Pfam" id="PF00022">
    <property type="entry name" value="Actin"/>
    <property type="match status" value="1"/>
</dbReference>
<dbReference type="SUPFAM" id="SSF53067">
    <property type="entry name" value="Actin-like ATPase domain"/>
    <property type="match status" value="2"/>
</dbReference>
<evidence type="ECO:0000256" key="4">
    <source>
        <dbReference type="ARBA" id="ARBA00022692"/>
    </source>
</evidence>
<dbReference type="EMBL" id="CAJMXA010000200">
    <property type="protein sequence ID" value="CAE6420760.1"/>
    <property type="molecule type" value="Genomic_DNA"/>
</dbReference>
<evidence type="ECO:0000259" key="10">
    <source>
        <dbReference type="PROSITE" id="PS50850"/>
    </source>
</evidence>
<evidence type="ECO:0000256" key="6">
    <source>
        <dbReference type="ARBA" id="ARBA00023136"/>
    </source>
</evidence>
<dbReference type="SMART" id="SM00268">
    <property type="entry name" value="ACTIN"/>
    <property type="match status" value="1"/>
</dbReference>
<evidence type="ECO:0000256" key="3">
    <source>
        <dbReference type="ARBA" id="ARBA00022448"/>
    </source>
</evidence>
<feature type="transmembrane region" description="Helical" evidence="9">
    <location>
        <begin position="605"/>
        <end position="625"/>
    </location>
</feature>
<dbReference type="InterPro" id="IPR020902">
    <property type="entry name" value="Actin/actin-like_CS"/>
</dbReference>
<dbReference type="PROSITE" id="PS00432">
    <property type="entry name" value="ACTINS_2"/>
    <property type="match status" value="1"/>
</dbReference>
<dbReference type="PROSITE" id="PS50850">
    <property type="entry name" value="MFS"/>
    <property type="match status" value="1"/>
</dbReference>
<organism evidence="11 12">
    <name type="scientific">Rhizoctonia solani</name>
    <dbReference type="NCBI Taxonomy" id="456999"/>
    <lineage>
        <taxon>Eukaryota</taxon>
        <taxon>Fungi</taxon>
        <taxon>Dikarya</taxon>
        <taxon>Basidiomycota</taxon>
        <taxon>Agaricomycotina</taxon>
        <taxon>Agaricomycetes</taxon>
        <taxon>Cantharellales</taxon>
        <taxon>Ceratobasidiaceae</taxon>
        <taxon>Rhizoctonia</taxon>
    </lineage>
</organism>
<dbReference type="PANTHER" id="PTHR11937">
    <property type="entry name" value="ACTIN"/>
    <property type="match status" value="1"/>
</dbReference>
<feature type="transmembrane region" description="Helical" evidence="9">
    <location>
        <begin position="667"/>
        <end position="689"/>
    </location>
</feature>
<dbReference type="GO" id="GO:0016020">
    <property type="term" value="C:membrane"/>
    <property type="evidence" value="ECO:0007669"/>
    <property type="project" value="UniProtKB-SubCell"/>
</dbReference>
<dbReference type="FunFam" id="3.90.640.10:FF:000001">
    <property type="entry name" value="Actin, muscle"/>
    <property type="match status" value="1"/>
</dbReference>
<feature type="transmembrane region" description="Helical" evidence="9">
    <location>
        <begin position="775"/>
        <end position="795"/>
    </location>
</feature>
<dbReference type="InterPro" id="IPR004001">
    <property type="entry name" value="Actin_CS"/>
</dbReference>
<feature type="transmembrane region" description="Helical" evidence="9">
    <location>
        <begin position="929"/>
        <end position="947"/>
    </location>
</feature>
<feature type="transmembrane region" description="Helical" evidence="9">
    <location>
        <begin position="865"/>
        <end position="885"/>
    </location>
</feature>
<dbReference type="FunFam" id="3.30.420.40:FF:000291">
    <property type="entry name" value="Actin, alpha skeletal muscle"/>
    <property type="match status" value="1"/>
</dbReference>
<evidence type="ECO:0000256" key="2">
    <source>
        <dbReference type="ARBA" id="ARBA00004141"/>
    </source>
</evidence>
<comment type="function">
    <text evidence="1">Actins are highly conserved proteins that are involved in various types of cell motility and are ubiquitously expressed in all eukaryotic cells.</text>
</comment>
<protein>
    <recommendedName>
        <fullName evidence="10">Major facilitator superfamily (MFS) profile domain-containing protein</fullName>
    </recommendedName>
</protein>
<comment type="catalytic activity">
    <reaction evidence="7">
        <text>ATP + H2O = ADP + phosphate + H(+)</text>
        <dbReference type="Rhea" id="RHEA:13065"/>
        <dbReference type="ChEBI" id="CHEBI:15377"/>
        <dbReference type="ChEBI" id="CHEBI:15378"/>
        <dbReference type="ChEBI" id="CHEBI:30616"/>
        <dbReference type="ChEBI" id="CHEBI:43474"/>
        <dbReference type="ChEBI" id="CHEBI:456216"/>
    </reaction>
</comment>
<dbReference type="Gene3D" id="1.20.1250.20">
    <property type="entry name" value="MFS general substrate transporter like domains"/>
    <property type="match status" value="2"/>
</dbReference>
<comment type="subcellular location">
    <subcellularLocation>
        <location evidence="2">Membrane</location>
        <topology evidence="2">Multi-pass membrane protein</topology>
    </subcellularLocation>
</comment>
<keyword evidence="3" id="KW-0813">Transport</keyword>
<dbReference type="PRINTS" id="PR00190">
    <property type="entry name" value="ACTIN"/>
</dbReference>
<evidence type="ECO:0000256" key="9">
    <source>
        <dbReference type="SAM" id="Phobius"/>
    </source>
</evidence>
<dbReference type="InterPro" id="IPR020846">
    <property type="entry name" value="MFS_dom"/>
</dbReference>